<keyword evidence="4 11" id="KW-0662">Pyridine nucleotide biosynthesis</keyword>
<keyword evidence="7 11" id="KW-0547">Nucleotide-binding</keyword>
<evidence type="ECO:0000256" key="9">
    <source>
        <dbReference type="ARBA" id="ARBA00023027"/>
    </source>
</evidence>
<dbReference type="GO" id="GO:0009435">
    <property type="term" value="P:NAD+ biosynthetic process"/>
    <property type="evidence" value="ECO:0007669"/>
    <property type="project" value="UniProtKB-UniRule"/>
</dbReference>
<evidence type="ECO:0000256" key="11">
    <source>
        <dbReference type="HAMAP-Rule" id="MF_00244"/>
    </source>
</evidence>
<keyword evidence="5 11" id="KW-0808">Transferase</keyword>
<comment type="catalytic activity">
    <reaction evidence="10 11">
        <text>nicotinate beta-D-ribonucleotide + ATP + H(+) = deamido-NAD(+) + diphosphate</text>
        <dbReference type="Rhea" id="RHEA:22860"/>
        <dbReference type="ChEBI" id="CHEBI:15378"/>
        <dbReference type="ChEBI" id="CHEBI:30616"/>
        <dbReference type="ChEBI" id="CHEBI:33019"/>
        <dbReference type="ChEBI" id="CHEBI:57502"/>
        <dbReference type="ChEBI" id="CHEBI:58437"/>
        <dbReference type="EC" id="2.7.7.18"/>
    </reaction>
</comment>
<evidence type="ECO:0000259" key="12">
    <source>
        <dbReference type="Pfam" id="PF01467"/>
    </source>
</evidence>
<evidence type="ECO:0000256" key="8">
    <source>
        <dbReference type="ARBA" id="ARBA00022840"/>
    </source>
</evidence>
<reference evidence="13 14" key="1">
    <citation type="submission" date="2018-12" db="EMBL/GenBank/DDBJ databases">
        <authorList>
            <person name="Toschakov S.V."/>
        </authorList>
    </citation>
    <scope>NUCLEOTIDE SEQUENCE [LARGE SCALE GENOMIC DNA]</scope>
    <source>
        <strain evidence="13 14">GM2012</strain>
    </source>
</reference>
<keyword evidence="9 11" id="KW-0520">NAD</keyword>
<evidence type="ECO:0000256" key="4">
    <source>
        <dbReference type="ARBA" id="ARBA00022642"/>
    </source>
</evidence>
<evidence type="ECO:0000256" key="6">
    <source>
        <dbReference type="ARBA" id="ARBA00022695"/>
    </source>
</evidence>
<dbReference type="GO" id="GO:0004515">
    <property type="term" value="F:nicotinate-nucleotide adenylyltransferase activity"/>
    <property type="evidence" value="ECO:0007669"/>
    <property type="project" value="UniProtKB-UniRule"/>
</dbReference>
<dbReference type="InterPro" id="IPR014729">
    <property type="entry name" value="Rossmann-like_a/b/a_fold"/>
</dbReference>
<dbReference type="AlphaFoldDB" id="A0A432MN36"/>
<comment type="similarity">
    <text evidence="3 11">Belongs to the NadD family.</text>
</comment>
<dbReference type="UniPathway" id="UPA00253">
    <property type="reaction ID" value="UER00332"/>
</dbReference>
<name>A0A432MN36_9BACT</name>
<dbReference type="RefSeq" id="WP_126724649.1">
    <property type="nucleotide sequence ID" value="NZ_RYZH01000010.1"/>
</dbReference>
<dbReference type="PANTHER" id="PTHR39321">
    <property type="entry name" value="NICOTINATE-NUCLEOTIDE ADENYLYLTRANSFERASE-RELATED"/>
    <property type="match status" value="1"/>
</dbReference>
<dbReference type="SUPFAM" id="SSF52374">
    <property type="entry name" value="Nucleotidylyl transferase"/>
    <property type="match status" value="1"/>
</dbReference>
<evidence type="ECO:0000256" key="5">
    <source>
        <dbReference type="ARBA" id="ARBA00022679"/>
    </source>
</evidence>
<dbReference type="EMBL" id="RYZH01000010">
    <property type="protein sequence ID" value="RUL88515.1"/>
    <property type="molecule type" value="Genomic_DNA"/>
</dbReference>
<organism evidence="13 14">
    <name type="scientific">Tautonia sociabilis</name>
    <dbReference type="NCBI Taxonomy" id="2080755"/>
    <lineage>
        <taxon>Bacteria</taxon>
        <taxon>Pseudomonadati</taxon>
        <taxon>Planctomycetota</taxon>
        <taxon>Planctomycetia</taxon>
        <taxon>Isosphaerales</taxon>
        <taxon>Isosphaeraceae</taxon>
        <taxon>Tautonia</taxon>
    </lineage>
</organism>
<accession>A0A432MN36</accession>
<dbReference type="CDD" id="cd02165">
    <property type="entry name" value="NMNAT"/>
    <property type="match status" value="1"/>
</dbReference>
<dbReference type="NCBIfam" id="TIGR00482">
    <property type="entry name" value="nicotinate (nicotinamide) nucleotide adenylyltransferase"/>
    <property type="match status" value="1"/>
</dbReference>
<evidence type="ECO:0000256" key="7">
    <source>
        <dbReference type="ARBA" id="ARBA00022741"/>
    </source>
</evidence>
<dbReference type="InterPro" id="IPR005248">
    <property type="entry name" value="NadD/NMNAT"/>
</dbReference>
<evidence type="ECO:0000313" key="13">
    <source>
        <dbReference type="EMBL" id="RUL88515.1"/>
    </source>
</evidence>
<protein>
    <recommendedName>
        <fullName evidence="11">Probable nicotinate-nucleotide adenylyltransferase</fullName>
        <ecNumber evidence="11">2.7.7.18</ecNumber>
    </recommendedName>
    <alternativeName>
        <fullName evidence="11">Deamido-NAD(+) diphosphorylase</fullName>
    </alternativeName>
    <alternativeName>
        <fullName evidence="11">Deamido-NAD(+) pyrophosphorylase</fullName>
    </alternativeName>
    <alternativeName>
        <fullName evidence="11">Nicotinate mononucleotide adenylyltransferase</fullName>
        <shortName evidence="11">NaMN adenylyltransferase</shortName>
    </alternativeName>
</protein>
<dbReference type="Pfam" id="PF01467">
    <property type="entry name" value="CTP_transf_like"/>
    <property type="match status" value="1"/>
</dbReference>
<feature type="domain" description="Cytidyltransferase-like" evidence="12">
    <location>
        <begin position="5"/>
        <end position="174"/>
    </location>
</feature>
<dbReference type="NCBIfam" id="TIGR00125">
    <property type="entry name" value="cyt_tran_rel"/>
    <property type="match status" value="1"/>
</dbReference>
<dbReference type="InterPro" id="IPR004821">
    <property type="entry name" value="Cyt_trans-like"/>
</dbReference>
<dbReference type="HAMAP" id="MF_00244">
    <property type="entry name" value="NaMN_adenylyltr"/>
    <property type="match status" value="1"/>
</dbReference>
<evidence type="ECO:0000256" key="2">
    <source>
        <dbReference type="ARBA" id="ARBA00005019"/>
    </source>
</evidence>
<dbReference type="GO" id="GO:0005524">
    <property type="term" value="F:ATP binding"/>
    <property type="evidence" value="ECO:0007669"/>
    <property type="project" value="UniProtKB-KW"/>
</dbReference>
<comment type="function">
    <text evidence="1 11">Catalyzes the reversible adenylation of nicotinate mononucleotide (NaMN) to nicotinic acid adenine dinucleotide (NaAD).</text>
</comment>
<dbReference type="OrthoDB" id="5295945at2"/>
<evidence type="ECO:0000256" key="3">
    <source>
        <dbReference type="ARBA" id="ARBA00009014"/>
    </source>
</evidence>
<dbReference type="EC" id="2.7.7.18" evidence="11"/>
<keyword evidence="6 11" id="KW-0548">Nucleotidyltransferase</keyword>
<evidence type="ECO:0000256" key="10">
    <source>
        <dbReference type="ARBA" id="ARBA00048721"/>
    </source>
</evidence>
<dbReference type="Proteomes" id="UP000280296">
    <property type="component" value="Unassembled WGS sequence"/>
</dbReference>
<sequence>MRLGLFGGTFDPIHLGHLILAESCREAMALDLVWFVVAGQPPHKQREGRTPVSDRLEMVRIAIAGNPAFEVSEIEARSPGPHYTYRTLEEVARSRPGDELFFLIGGDSLADLPTWREPGRVMSLATVVAVGRPGTAEPPANATREILDAHPDARPIARVDAPLVEVSSRDLRRRVAEGRSIRYLVPRGVEAYIEAHRLYRPAP</sequence>
<keyword evidence="14" id="KW-1185">Reference proteome</keyword>
<reference evidence="13 14" key="2">
    <citation type="submission" date="2019-01" db="EMBL/GenBank/DDBJ databases">
        <title>Tautonia sociabilis, a novel thermotolerant planctomycete of Isosphaeraceae family, isolated from a 4000 m deep subterranean habitat.</title>
        <authorList>
            <person name="Kovaleva O.L."/>
            <person name="Elcheninov A.G."/>
            <person name="Van Heerden E."/>
            <person name="Toshchakov S.V."/>
            <person name="Novikov A."/>
            <person name="Bonch-Osmolovskaya E.A."/>
            <person name="Kublanov I.V."/>
        </authorList>
    </citation>
    <scope>NUCLEOTIDE SEQUENCE [LARGE SCALE GENOMIC DNA]</scope>
    <source>
        <strain evidence="13 14">GM2012</strain>
    </source>
</reference>
<comment type="pathway">
    <text evidence="2 11">Cofactor biosynthesis; NAD(+) biosynthesis; deamido-NAD(+) from nicotinate D-ribonucleotide: step 1/1.</text>
</comment>
<dbReference type="NCBIfam" id="NF000840">
    <property type="entry name" value="PRK00071.1-3"/>
    <property type="match status" value="1"/>
</dbReference>
<evidence type="ECO:0000313" key="14">
    <source>
        <dbReference type="Proteomes" id="UP000280296"/>
    </source>
</evidence>
<comment type="caution">
    <text evidence="13">The sequence shown here is derived from an EMBL/GenBank/DDBJ whole genome shotgun (WGS) entry which is preliminary data.</text>
</comment>
<dbReference type="PANTHER" id="PTHR39321:SF3">
    <property type="entry name" value="PHOSPHOPANTETHEINE ADENYLYLTRANSFERASE"/>
    <property type="match status" value="1"/>
</dbReference>
<proteinExistence type="inferred from homology"/>
<gene>
    <name evidence="11" type="primary">nadD</name>
    <name evidence="13" type="ORF">TsocGM_07320</name>
</gene>
<keyword evidence="8 11" id="KW-0067">ATP-binding</keyword>
<evidence type="ECO:0000256" key="1">
    <source>
        <dbReference type="ARBA" id="ARBA00002324"/>
    </source>
</evidence>
<dbReference type="Gene3D" id="3.40.50.620">
    <property type="entry name" value="HUPs"/>
    <property type="match status" value="1"/>
</dbReference>